<organism evidence="2 3">
    <name type="scientific">Adineta ricciae</name>
    <name type="common">Rotifer</name>
    <dbReference type="NCBI Taxonomy" id="249248"/>
    <lineage>
        <taxon>Eukaryota</taxon>
        <taxon>Metazoa</taxon>
        <taxon>Spiralia</taxon>
        <taxon>Gnathifera</taxon>
        <taxon>Rotifera</taxon>
        <taxon>Eurotatoria</taxon>
        <taxon>Bdelloidea</taxon>
        <taxon>Adinetida</taxon>
        <taxon>Adinetidae</taxon>
        <taxon>Adineta</taxon>
    </lineage>
</organism>
<sequence>MVESPKTALATEVRYPYQGLHDTNFNAHACSERFAQLNDDLLIRLVSKGPVAIAINADFMGGYGSGVYRGPCSPHVDHAVLLTDWGTDAQTGVPF</sequence>
<dbReference type="AlphaFoldDB" id="A0A814FML8"/>
<dbReference type="InterPro" id="IPR000668">
    <property type="entry name" value="Peptidase_C1A_C"/>
</dbReference>
<comment type="caution">
    <text evidence="2">The sequence shown here is derived from an EMBL/GenBank/DDBJ whole genome shotgun (WGS) entry which is preliminary data.</text>
</comment>
<feature type="domain" description="Peptidase C1A papain C-terminal" evidence="1">
    <location>
        <begin position="8"/>
        <end position="90"/>
    </location>
</feature>
<accession>A0A814FML8</accession>
<dbReference type="Pfam" id="PF00112">
    <property type="entry name" value="Peptidase_C1"/>
    <property type="match status" value="1"/>
</dbReference>
<dbReference type="Proteomes" id="UP000663828">
    <property type="component" value="Unassembled WGS sequence"/>
</dbReference>
<name>A0A814FML8_ADIRI</name>
<gene>
    <name evidence="2" type="ORF">XAT740_LOCUS12422</name>
</gene>
<dbReference type="Gene3D" id="3.90.70.10">
    <property type="entry name" value="Cysteine proteinases"/>
    <property type="match status" value="1"/>
</dbReference>
<proteinExistence type="predicted"/>
<dbReference type="EMBL" id="CAJNOR010000701">
    <property type="protein sequence ID" value="CAF0985651.1"/>
    <property type="molecule type" value="Genomic_DNA"/>
</dbReference>
<dbReference type="GO" id="GO:0006508">
    <property type="term" value="P:proteolysis"/>
    <property type="evidence" value="ECO:0007669"/>
    <property type="project" value="InterPro"/>
</dbReference>
<evidence type="ECO:0000313" key="3">
    <source>
        <dbReference type="Proteomes" id="UP000663828"/>
    </source>
</evidence>
<dbReference type="SUPFAM" id="SSF54001">
    <property type="entry name" value="Cysteine proteinases"/>
    <property type="match status" value="1"/>
</dbReference>
<reference evidence="2" key="1">
    <citation type="submission" date="2021-02" db="EMBL/GenBank/DDBJ databases">
        <authorList>
            <person name="Nowell W R."/>
        </authorList>
    </citation>
    <scope>NUCLEOTIDE SEQUENCE</scope>
</reference>
<evidence type="ECO:0000313" key="2">
    <source>
        <dbReference type="EMBL" id="CAF0985651.1"/>
    </source>
</evidence>
<dbReference type="InterPro" id="IPR038765">
    <property type="entry name" value="Papain-like_cys_pep_sf"/>
</dbReference>
<protein>
    <recommendedName>
        <fullName evidence="1">Peptidase C1A papain C-terminal domain-containing protein</fullName>
    </recommendedName>
</protein>
<evidence type="ECO:0000259" key="1">
    <source>
        <dbReference type="Pfam" id="PF00112"/>
    </source>
</evidence>
<keyword evidence="3" id="KW-1185">Reference proteome</keyword>
<dbReference type="GO" id="GO:0008234">
    <property type="term" value="F:cysteine-type peptidase activity"/>
    <property type="evidence" value="ECO:0007669"/>
    <property type="project" value="InterPro"/>
</dbReference>